<evidence type="ECO:0000256" key="2">
    <source>
        <dbReference type="SAM" id="MobiDB-lite"/>
    </source>
</evidence>
<feature type="compositionally biased region" description="Pro residues" evidence="2">
    <location>
        <begin position="67"/>
        <end position="78"/>
    </location>
</feature>
<feature type="region of interest" description="Disordered" evidence="2">
    <location>
        <begin position="25"/>
        <end position="362"/>
    </location>
</feature>
<protein>
    <submittedName>
        <fullName evidence="3">Uncharacterized protein</fullName>
    </submittedName>
</protein>
<feature type="compositionally biased region" description="Low complexity" evidence="2">
    <location>
        <begin position="280"/>
        <end position="290"/>
    </location>
</feature>
<dbReference type="EMBL" id="CP001197">
    <property type="protein sequence ID" value="ACL09438.1"/>
    <property type="molecule type" value="Genomic_DNA"/>
</dbReference>
<dbReference type="KEGG" id="dvm:DvMF_2498"/>
<accession>B8DMZ8</accession>
<dbReference type="HOGENOM" id="CLU_524526_0_0_7"/>
<organism evidence="3">
    <name type="scientific">Nitratidesulfovibrio vulgaris (strain DSM 19637 / Miyazaki F)</name>
    <name type="common">Desulfovibrio vulgaris</name>
    <dbReference type="NCBI Taxonomy" id="883"/>
    <lineage>
        <taxon>Bacteria</taxon>
        <taxon>Pseudomonadati</taxon>
        <taxon>Thermodesulfobacteriota</taxon>
        <taxon>Desulfovibrionia</taxon>
        <taxon>Desulfovibrionales</taxon>
        <taxon>Desulfovibrionaceae</taxon>
        <taxon>Nitratidesulfovibrio</taxon>
    </lineage>
</organism>
<feature type="compositionally biased region" description="Pro residues" evidence="2">
    <location>
        <begin position="254"/>
        <end position="264"/>
    </location>
</feature>
<feature type="compositionally biased region" description="Low complexity" evidence="2">
    <location>
        <begin position="207"/>
        <end position="231"/>
    </location>
</feature>
<sequence length="519" mass="52337">MSPTDDAHLTADEDIIELTDIIEKGNAPQAQSGSDAASFEKELEDLFSDGGGLESLTGFDTLDADIAPPPPAPSPAAPMTPDDDGSHGDAGPGYEMDASMDADIDALLNSIGDLPDTPDLAPAQAPAAPKATAAHHDAEEAPSMAAKHVSSTPSAITGRPVDPDEKLSMPDMTDVDALLGDLGAPSAADLTSGGSGSSPGDDDIDDLISGLDAKAPPAAAAPAPQKPADLVDVTDLDALLEDMLGSGGKAAAPAPEPEPEPAPEAPAQSPLPDETDPFEAALAASAAQPSVAPPDEPPADGDPFEAALAAAATAAAMAEPEPPRPAPKAAPVQPADDLPEISPEIPADAPLSDAPGEAEVGDSPAGYAARIEALEASLASLAEQRAEESAAREALETRLTAMESLADAAPALSEDTLAELLEPLLAREDGPFAPLVDRVRAALSEDLDARIEERLAPLRERLEDTGATGDAGAEGITHADLDMLAADLRATLQAETDKAAAAAAARIIREEIAALAEAL</sequence>
<reference evidence="3" key="1">
    <citation type="submission" date="2008-10" db="EMBL/GenBank/DDBJ databases">
        <title>Complete sequence of Desulfovibrio vulgaris str. 'Miyazaki F'.</title>
        <authorList>
            <person name="Lucas S."/>
            <person name="Copeland A."/>
            <person name="Lapidus A."/>
            <person name="Glavina del Rio T."/>
            <person name="Dalin E."/>
            <person name="Tice H."/>
            <person name="Bruce D."/>
            <person name="Goodwin L."/>
            <person name="Pitluck S."/>
            <person name="Sims D."/>
            <person name="Brettin T."/>
            <person name="Detter J.C."/>
            <person name="Han C."/>
            <person name="Larimer F."/>
            <person name="Land M."/>
            <person name="Hauser L."/>
            <person name="Kyrpides N."/>
            <person name="Mikhailova N."/>
            <person name="Hazen T.C."/>
            <person name="Richardson P."/>
        </authorList>
    </citation>
    <scope>NUCLEOTIDE SEQUENCE</scope>
    <source>
        <strain evidence="3">Miyazaki F</strain>
    </source>
</reference>
<feature type="compositionally biased region" description="Low complexity" evidence="2">
    <location>
        <begin position="304"/>
        <end position="319"/>
    </location>
</feature>
<feature type="compositionally biased region" description="Low complexity" evidence="2">
    <location>
        <begin position="113"/>
        <end position="132"/>
    </location>
</feature>
<keyword evidence="1" id="KW-0175">Coiled coil</keyword>
<evidence type="ECO:0000256" key="1">
    <source>
        <dbReference type="SAM" id="Coils"/>
    </source>
</evidence>
<dbReference type="AlphaFoldDB" id="B8DMZ8"/>
<proteinExistence type="predicted"/>
<feature type="coiled-coil region" evidence="1">
    <location>
        <begin position="371"/>
        <end position="398"/>
    </location>
</feature>
<name>B8DMZ8_NITV9</name>
<gene>
    <name evidence="3" type="ordered locus">DvMF_2498</name>
</gene>
<evidence type="ECO:0000313" key="3">
    <source>
        <dbReference type="EMBL" id="ACL09438.1"/>
    </source>
</evidence>